<accession>A0AAV0ZIW7</accession>
<organism evidence="1 2">
    <name type="scientific">Vicia faba</name>
    <name type="common">Broad bean</name>
    <name type="synonym">Faba vulgaris</name>
    <dbReference type="NCBI Taxonomy" id="3906"/>
    <lineage>
        <taxon>Eukaryota</taxon>
        <taxon>Viridiplantae</taxon>
        <taxon>Streptophyta</taxon>
        <taxon>Embryophyta</taxon>
        <taxon>Tracheophyta</taxon>
        <taxon>Spermatophyta</taxon>
        <taxon>Magnoliopsida</taxon>
        <taxon>eudicotyledons</taxon>
        <taxon>Gunneridae</taxon>
        <taxon>Pentapetalae</taxon>
        <taxon>rosids</taxon>
        <taxon>fabids</taxon>
        <taxon>Fabales</taxon>
        <taxon>Fabaceae</taxon>
        <taxon>Papilionoideae</taxon>
        <taxon>50 kb inversion clade</taxon>
        <taxon>NPAAA clade</taxon>
        <taxon>Hologalegina</taxon>
        <taxon>IRL clade</taxon>
        <taxon>Fabeae</taxon>
        <taxon>Vicia</taxon>
    </lineage>
</organism>
<protein>
    <submittedName>
        <fullName evidence="1">Uncharacterized protein</fullName>
    </submittedName>
</protein>
<proteinExistence type="predicted"/>
<name>A0AAV0ZIW7_VICFA</name>
<reference evidence="1 2" key="1">
    <citation type="submission" date="2023-01" db="EMBL/GenBank/DDBJ databases">
        <authorList>
            <person name="Kreplak J."/>
        </authorList>
    </citation>
    <scope>NUCLEOTIDE SEQUENCE [LARGE SCALE GENOMIC DNA]</scope>
</reference>
<keyword evidence="2" id="KW-1185">Reference proteome</keyword>
<evidence type="ECO:0000313" key="2">
    <source>
        <dbReference type="Proteomes" id="UP001157006"/>
    </source>
</evidence>
<dbReference type="AlphaFoldDB" id="A0AAV0ZIW7"/>
<sequence>MLQFGKKPKMQVDTDPLKVDEALYSKPLDCMMVEATEGLDKEVIIIGDIKGMMVGTNSKLVIAARCVERTQPVEVVKLGEAAVQKEFYPRSRLTEKERITANQILAMKVSPLEEEDPDYESLPEDDMVDDDYGEDFIIDCAIMSILPAKYDRVSEEDHLPTGELWWLFDGDEYARNLESLDIESSVDNDKEGVVVDEASGRTHDGRQEVQQGSRFVVHKCSVLELVKLDNKA</sequence>
<dbReference type="Proteomes" id="UP001157006">
    <property type="component" value="Chromosome 2"/>
</dbReference>
<gene>
    <name evidence="1" type="ORF">VFH_II029680</name>
</gene>
<dbReference type="EMBL" id="OX451737">
    <property type="protein sequence ID" value="CAI8596325.1"/>
    <property type="molecule type" value="Genomic_DNA"/>
</dbReference>
<evidence type="ECO:0000313" key="1">
    <source>
        <dbReference type="EMBL" id="CAI8596325.1"/>
    </source>
</evidence>